<keyword evidence="2" id="KW-0677">Repeat</keyword>
<dbReference type="GO" id="GO:0006338">
    <property type="term" value="P:chromatin remodeling"/>
    <property type="evidence" value="ECO:0007669"/>
    <property type="project" value="InterPro"/>
</dbReference>
<keyword evidence="4" id="KW-0805">Transcription regulation</keyword>
<evidence type="ECO:0000256" key="3">
    <source>
        <dbReference type="ARBA" id="ARBA00022853"/>
    </source>
</evidence>
<dbReference type="AlphaFoldDB" id="A0A420J334"/>
<dbReference type="CDD" id="cd04369">
    <property type="entry name" value="Bromodomain"/>
    <property type="match status" value="2"/>
</dbReference>
<evidence type="ECO:0000259" key="10">
    <source>
        <dbReference type="PROSITE" id="PS50014"/>
    </source>
</evidence>
<dbReference type="Gene3D" id="1.20.920.10">
    <property type="entry name" value="Bromodomain-like"/>
    <property type="match status" value="2"/>
</dbReference>
<dbReference type="FunFam" id="1.20.920.10:FF:000083">
    <property type="entry name" value="WGS project CABT00000000 data, contig 2.8"/>
    <property type="match status" value="1"/>
</dbReference>
<dbReference type="Pfam" id="PF00439">
    <property type="entry name" value="Bromodomain"/>
    <property type="match status" value="2"/>
</dbReference>
<dbReference type="Proteomes" id="UP000285405">
    <property type="component" value="Unassembled WGS sequence"/>
</dbReference>
<dbReference type="GO" id="GO:0016586">
    <property type="term" value="C:RSC-type complex"/>
    <property type="evidence" value="ECO:0007669"/>
    <property type="project" value="InterPro"/>
</dbReference>
<dbReference type="PANTHER" id="PTHR16062:SF19">
    <property type="entry name" value="PROTEIN POLYBROMO-1"/>
    <property type="match status" value="1"/>
</dbReference>
<evidence type="ECO:0000256" key="8">
    <source>
        <dbReference type="PROSITE-ProRule" id="PRU00035"/>
    </source>
</evidence>
<keyword evidence="6" id="KW-0804">Transcription</keyword>
<feature type="compositionally biased region" description="Polar residues" evidence="9">
    <location>
        <begin position="418"/>
        <end position="438"/>
    </location>
</feature>
<evidence type="ECO:0000313" key="12">
    <source>
        <dbReference type="Proteomes" id="UP000285405"/>
    </source>
</evidence>
<feature type="region of interest" description="Disordered" evidence="9">
    <location>
        <begin position="393"/>
        <end position="441"/>
    </location>
</feature>
<dbReference type="InterPro" id="IPR054551">
    <property type="entry name" value="RSC4_Ig-like"/>
</dbReference>
<dbReference type="GO" id="GO:0003682">
    <property type="term" value="F:chromatin binding"/>
    <property type="evidence" value="ECO:0007669"/>
    <property type="project" value="TreeGrafter"/>
</dbReference>
<evidence type="ECO:0000256" key="1">
    <source>
        <dbReference type="ARBA" id="ARBA00004123"/>
    </source>
</evidence>
<accession>A0A420J334</accession>
<evidence type="ECO:0000256" key="2">
    <source>
        <dbReference type="ARBA" id="ARBA00022737"/>
    </source>
</evidence>
<evidence type="ECO:0000256" key="7">
    <source>
        <dbReference type="ARBA" id="ARBA00023242"/>
    </source>
</evidence>
<dbReference type="PRINTS" id="PR00503">
    <property type="entry name" value="BROMODOMAIN"/>
</dbReference>
<evidence type="ECO:0000256" key="4">
    <source>
        <dbReference type="ARBA" id="ARBA00023015"/>
    </source>
</evidence>
<dbReference type="EMBL" id="MCBR01002833">
    <property type="protein sequence ID" value="RKF81222.1"/>
    <property type="molecule type" value="Genomic_DNA"/>
</dbReference>
<evidence type="ECO:0000256" key="5">
    <source>
        <dbReference type="ARBA" id="ARBA00023117"/>
    </source>
</evidence>
<feature type="domain" description="Bromo" evidence="10">
    <location>
        <begin position="54"/>
        <end position="124"/>
    </location>
</feature>
<keyword evidence="5 8" id="KW-0103">Bromodomain</keyword>
<comment type="caution">
    <text evidence="11">The sequence shown here is derived from an EMBL/GenBank/DDBJ whole genome shotgun (WGS) entry which is preliminary data.</text>
</comment>
<dbReference type="GO" id="GO:0006368">
    <property type="term" value="P:transcription elongation by RNA polymerase II"/>
    <property type="evidence" value="ECO:0007669"/>
    <property type="project" value="TreeGrafter"/>
</dbReference>
<comment type="subcellular location">
    <subcellularLocation>
        <location evidence="1">Nucleus</location>
    </subcellularLocation>
</comment>
<dbReference type="InterPro" id="IPR036427">
    <property type="entry name" value="Bromodomain-like_sf"/>
</dbReference>
<evidence type="ECO:0000256" key="9">
    <source>
        <dbReference type="SAM" id="MobiDB-lite"/>
    </source>
</evidence>
<dbReference type="InterPro" id="IPR037382">
    <property type="entry name" value="Rsc/polybromo"/>
</dbReference>
<gene>
    <name evidence="11" type="ORF">GcC1_028010</name>
</gene>
<dbReference type="InterPro" id="IPR001487">
    <property type="entry name" value="Bromodomain"/>
</dbReference>
<name>A0A420J334_9PEZI</name>
<dbReference type="Pfam" id="PF22994">
    <property type="entry name" value="RSC4_Ig_like"/>
    <property type="match status" value="1"/>
</dbReference>
<dbReference type="PROSITE" id="PS50014">
    <property type="entry name" value="BROMODOMAIN_2"/>
    <property type="match status" value="2"/>
</dbReference>
<dbReference type="SUPFAM" id="SSF47370">
    <property type="entry name" value="Bromodomain"/>
    <property type="match status" value="2"/>
</dbReference>
<dbReference type="PANTHER" id="PTHR16062">
    <property type="entry name" value="SWI/SNF-RELATED"/>
    <property type="match status" value="1"/>
</dbReference>
<organism evidence="11 12">
    <name type="scientific">Golovinomyces cichoracearum</name>
    <dbReference type="NCBI Taxonomy" id="62708"/>
    <lineage>
        <taxon>Eukaryota</taxon>
        <taxon>Fungi</taxon>
        <taxon>Dikarya</taxon>
        <taxon>Ascomycota</taxon>
        <taxon>Pezizomycotina</taxon>
        <taxon>Leotiomycetes</taxon>
        <taxon>Erysiphales</taxon>
        <taxon>Erysiphaceae</taxon>
        <taxon>Golovinomyces</taxon>
    </lineage>
</organism>
<reference evidence="11 12" key="1">
    <citation type="journal article" date="2018" name="BMC Genomics">
        <title>Comparative genome analyses reveal sequence features reflecting distinct modes of host-adaptation between dicot and monocot powdery mildew.</title>
        <authorList>
            <person name="Wu Y."/>
            <person name="Ma X."/>
            <person name="Pan Z."/>
            <person name="Kale S.D."/>
            <person name="Song Y."/>
            <person name="King H."/>
            <person name="Zhang Q."/>
            <person name="Presley C."/>
            <person name="Deng X."/>
            <person name="Wei C.I."/>
            <person name="Xiao S."/>
        </authorList>
    </citation>
    <scope>NUCLEOTIDE SEQUENCE [LARGE SCALE GENOMIC DNA]</scope>
    <source>
        <strain evidence="11">UCSC1</strain>
    </source>
</reference>
<dbReference type="OrthoDB" id="6017at2759"/>
<feature type="domain" description="Bromo" evidence="10">
    <location>
        <begin position="237"/>
        <end position="315"/>
    </location>
</feature>
<proteinExistence type="predicted"/>
<dbReference type="SMART" id="SM00297">
    <property type="entry name" value="BROMO"/>
    <property type="match status" value="2"/>
</dbReference>
<evidence type="ECO:0000313" key="11">
    <source>
        <dbReference type="EMBL" id="RKF81222.1"/>
    </source>
</evidence>
<protein>
    <submittedName>
        <fullName evidence="11">Protein polybromo-1</fullName>
    </submittedName>
</protein>
<keyword evidence="3" id="KW-0156">Chromatin regulator</keyword>
<keyword evidence="7" id="KW-0539">Nucleus</keyword>
<sequence length="637" mass="71729">MSKRINGGAAGLELDERAVKRRKLPVDNHDETAESTTQHGLELLEIIKKITDKNGRLVAANFLQLPNRRLLPEYYQIIKMPIALDTIEAKLRRREFPNLTSLEGYFKRMVTNAKDFNEKESTIHEDSERLRKTVCSYMTKHNPAYKTIPGFAASPASISTEESSQVNKEFPLNQFPEDHQSKILIRAPKNFQTAKLSTTPNLSELQYSGVSFEGLSFQQAQEKIVEDIIAEKEWEEDDFGAFEPFINLPSRKEYRDYYDVITHPLALRDLQRAVKGMRTKTPGVSEFKTWSNFEEEASFIWKNAFQYNEDNSDIFKLAIDLQEFFNKLLQKAKSFVQEPVSTKIKLRMPEPTKITLKINRKSSPPESPFPQQTPPLALVNQSKVTGITSHHSTNAITDSSHASRPENVRNIPELVQTPKPSSSSIKNEEISQNPQNPASVIPLNKLPAVNGSNVSATPTFVQPPTTTLSRNHSDSGYIKSFIHQPQPVLNANSKFRLPGNAASDAMITNLSIATHPGLNITRHFNMDLPPSATLTQQSVTINLPATHYYIQIKPSIASAMMQRQHKLFVTAGSTRLHAMPTIPGHPVEPKSPLFEARLHPGVNRIEIEIVAAFPKNVITASEVEMEKYCIFVNLMRA</sequence>
<evidence type="ECO:0000256" key="6">
    <source>
        <dbReference type="ARBA" id="ARBA00023163"/>
    </source>
</evidence>